<reference evidence="8 9" key="1">
    <citation type="submission" date="2020-08" db="EMBL/GenBank/DDBJ databases">
        <title>Genomic Encyclopedia of Type Strains, Phase IV (KMG-IV): sequencing the most valuable type-strain genomes for metagenomic binning, comparative biology and taxonomic classification.</title>
        <authorList>
            <person name="Goeker M."/>
        </authorList>
    </citation>
    <scope>NUCLEOTIDE SEQUENCE [LARGE SCALE GENOMIC DNA]</scope>
    <source>
        <strain evidence="8 9">DSM 17328</strain>
    </source>
</reference>
<dbReference type="EMBL" id="JACHNZ010000008">
    <property type="protein sequence ID" value="MBB4631382.1"/>
    <property type="molecule type" value="Genomic_DNA"/>
</dbReference>
<keyword evidence="9" id="KW-1185">Reference proteome</keyword>
<organism evidence="8 9">
    <name type="scientific">Sphingosinicella soli</name>
    <dbReference type="NCBI Taxonomy" id="333708"/>
    <lineage>
        <taxon>Bacteria</taxon>
        <taxon>Pseudomonadati</taxon>
        <taxon>Pseudomonadota</taxon>
        <taxon>Alphaproteobacteria</taxon>
        <taxon>Sphingomonadales</taxon>
        <taxon>Sphingosinicellaceae</taxon>
        <taxon>Sphingosinicella</taxon>
    </lineage>
</organism>
<dbReference type="Pfam" id="PF01522">
    <property type="entry name" value="Polysacc_deac_1"/>
    <property type="match status" value="2"/>
</dbReference>
<dbReference type="GO" id="GO:0005576">
    <property type="term" value="C:extracellular region"/>
    <property type="evidence" value="ECO:0007669"/>
    <property type="project" value="UniProtKB-SubCell"/>
</dbReference>
<dbReference type="AlphaFoldDB" id="A0A7W7B1N7"/>
<evidence type="ECO:0000256" key="2">
    <source>
        <dbReference type="ARBA" id="ARBA00004613"/>
    </source>
</evidence>
<dbReference type="CDD" id="cd10918">
    <property type="entry name" value="CE4_NodB_like_5s_6s"/>
    <property type="match status" value="1"/>
</dbReference>
<comment type="similarity">
    <text evidence="3">Belongs to the polysaccharide deacetylase family.</text>
</comment>
<proteinExistence type="inferred from homology"/>
<name>A0A7W7B1N7_9SPHN</name>
<feature type="domain" description="NodB homology" evidence="7">
    <location>
        <begin position="82"/>
        <end position="125"/>
    </location>
</feature>
<comment type="function">
    <text evidence="1">Is involved in generating a small heat-stable compound (Nod), an acylated oligomer of N-acetylglucosamine, that stimulates mitosis in various plant protoplasts.</text>
</comment>
<dbReference type="PANTHER" id="PTHR34216:SF3">
    <property type="entry name" value="POLY-BETA-1,6-N-ACETYL-D-GLUCOSAMINE N-DEACETYLASE"/>
    <property type="match status" value="1"/>
</dbReference>
<evidence type="ECO:0000313" key="9">
    <source>
        <dbReference type="Proteomes" id="UP000566324"/>
    </source>
</evidence>
<evidence type="ECO:0000256" key="3">
    <source>
        <dbReference type="ARBA" id="ARBA00010973"/>
    </source>
</evidence>
<dbReference type="Proteomes" id="UP000566324">
    <property type="component" value="Unassembled WGS sequence"/>
</dbReference>
<dbReference type="InterPro" id="IPR011330">
    <property type="entry name" value="Glyco_hydro/deAcase_b/a-brl"/>
</dbReference>
<evidence type="ECO:0000256" key="5">
    <source>
        <dbReference type="ARBA" id="ARBA00022729"/>
    </source>
</evidence>
<sequence>MKQAILGSLRTLGGFAAARALTAGKLRILCYHGLWTLDAPPFGNRLFMPHRQFADRMTWLAGSPYPVLPLGEAVDMLADDALPKGATVITIDDGWSSTYTHMLPALEACGLPATVYVSTYYVENDGPVANVAANYLAERAPAGTYDLAGVLPGLDAPLVLGDAASRDRAGDLLRTAVDDVGFQPRMVGLAEVANRLGVGTEPWWSQRQFHLMRPEEVQDAARRGLDIQLHTHRHKGLHRYIDALPQELADNRASLAAMLGGAHQDHFCYPSGGFDARGEAMLAEAGIKSATLVTEGLNAPGTNPYRLRRFLDGRTVSEASIDAYLSGILDIAERLR</sequence>
<keyword evidence="5" id="KW-0732">Signal</keyword>
<dbReference type="Gene3D" id="3.20.20.370">
    <property type="entry name" value="Glycoside hydrolase/deacetylase"/>
    <property type="match status" value="1"/>
</dbReference>
<feature type="domain" description="NodB homology" evidence="7">
    <location>
        <begin position="213"/>
        <end position="288"/>
    </location>
</feature>
<dbReference type="InterPro" id="IPR051398">
    <property type="entry name" value="Polysacch_Deacetylase"/>
</dbReference>
<evidence type="ECO:0000259" key="7">
    <source>
        <dbReference type="Pfam" id="PF01522"/>
    </source>
</evidence>
<evidence type="ECO:0000256" key="6">
    <source>
        <dbReference type="ARBA" id="ARBA00032976"/>
    </source>
</evidence>
<dbReference type="GO" id="GO:0005975">
    <property type="term" value="P:carbohydrate metabolic process"/>
    <property type="evidence" value="ECO:0007669"/>
    <property type="project" value="InterPro"/>
</dbReference>
<evidence type="ECO:0000256" key="4">
    <source>
        <dbReference type="ARBA" id="ARBA00020071"/>
    </source>
</evidence>
<gene>
    <name evidence="8" type="ORF">GGQ98_000990</name>
</gene>
<protein>
    <recommendedName>
        <fullName evidence="4">Chitooligosaccharide deacetylase</fullName>
    </recommendedName>
    <alternativeName>
        <fullName evidence="6">Nodulation protein B</fullName>
    </alternativeName>
</protein>
<dbReference type="InterPro" id="IPR002509">
    <property type="entry name" value="NODB_dom"/>
</dbReference>
<dbReference type="GO" id="GO:0016810">
    <property type="term" value="F:hydrolase activity, acting on carbon-nitrogen (but not peptide) bonds"/>
    <property type="evidence" value="ECO:0007669"/>
    <property type="project" value="InterPro"/>
</dbReference>
<evidence type="ECO:0000256" key="1">
    <source>
        <dbReference type="ARBA" id="ARBA00003236"/>
    </source>
</evidence>
<dbReference type="SUPFAM" id="SSF88713">
    <property type="entry name" value="Glycoside hydrolase/deacetylase"/>
    <property type="match status" value="1"/>
</dbReference>
<comment type="subcellular location">
    <subcellularLocation>
        <location evidence="2">Secreted</location>
    </subcellularLocation>
</comment>
<comment type="caution">
    <text evidence="8">The sequence shown here is derived from an EMBL/GenBank/DDBJ whole genome shotgun (WGS) entry which is preliminary data.</text>
</comment>
<evidence type="ECO:0000313" key="8">
    <source>
        <dbReference type="EMBL" id="MBB4631382.1"/>
    </source>
</evidence>
<dbReference type="PANTHER" id="PTHR34216">
    <property type="match status" value="1"/>
</dbReference>
<accession>A0A7W7B1N7</accession>
<dbReference type="RefSeq" id="WP_184065959.1">
    <property type="nucleotide sequence ID" value="NZ_JACHNZ010000008.1"/>
</dbReference>